<evidence type="ECO:0000256" key="6">
    <source>
        <dbReference type="SAM" id="MobiDB-lite"/>
    </source>
</evidence>
<comment type="similarity">
    <text evidence="1">Belongs to the sigma-70 factor family. ECF subfamily.</text>
</comment>
<feature type="transmembrane region" description="Helical" evidence="7">
    <location>
        <begin position="290"/>
        <end position="311"/>
    </location>
</feature>
<feature type="compositionally biased region" description="Low complexity" evidence="6">
    <location>
        <begin position="363"/>
        <end position="412"/>
    </location>
</feature>
<gene>
    <name evidence="10" type="ORF">GCM10022287_03390</name>
</gene>
<accession>A0ABP7ZR57</accession>
<dbReference type="RefSeq" id="WP_344751535.1">
    <property type="nucleotide sequence ID" value="NZ_BAABBW010000001.1"/>
</dbReference>
<evidence type="ECO:0000259" key="9">
    <source>
        <dbReference type="Pfam" id="PF13490"/>
    </source>
</evidence>
<dbReference type="SUPFAM" id="SSF88659">
    <property type="entry name" value="Sigma3 and sigma4 domains of RNA polymerase sigma factors"/>
    <property type="match status" value="1"/>
</dbReference>
<evidence type="ECO:0000259" key="8">
    <source>
        <dbReference type="Pfam" id="PF04542"/>
    </source>
</evidence>
<evidence type="ECO:0000256" key="3">
    <source>
        <dbReference type="ARBA" id="ARBA00023082"/>
    </source>
</evidence>
<keyword evidence="2" id="KW-0805">Transcription regulation</keyword>
<keyword evidence="3" id="KW-0731">Sigma factor</keyword>
<dbReference type="PANTHER" id="PTHR43133">
    <property type="entry name" value="RNA POLYMERASE ECF-TYPE SIGMA FACTO"/>
    <property type="match status" value="1"/>
</dbReference>
<dbReference type="InterPro" id="IPR013324">
    <property type="entry name" value="RNA_pol_sigma_r3/r4-like"/>
</dbReference>
<reference evidence="11" key="1">
    <citation type="journal article" date="2019" name="Int. J. Syst. Evol. Microbiol.">
        <title>The Global Catalogue of Microorganisms (GCM) 10K type strain sequencing project: providing services to taxonomists for standard genome sequencing and annotation.</title>
        <authorList>
            <consortium name="The Broad Institute Genomics Platform"/>
            <consortium name="The Broad Institute Genome Sequencing Center for Infectious Disease"/>
            <person name="Wu L."/>
            <person name="Ma J."/>
        </authorList>
    </citation>
    <scope>NUCLEOTIDE SEQUENCE [LARGE SCALE GENOMIC DNA]</scope>
    <source>
        <strain evidence="11">JCM 17591</strain>
    </source>
</reference>
<keyword evidence="11" id="KW-1185">Reference proteome</keyword>
<dbReference type="InterPro" id="IPR013325">
    <property type="entry name" value="RNA_pol_sigma_r2"/>
</dbReference>
<name>A0ABP7ZR57_9MICO</name>
<dbReference type="Proteomes" id="UP001501079">
    <property type="component" value="Unassembled WGS sequence"/>
</dbReference>
<feature type="compositionally biased region" description="Pro residues" evidence="6">
    <location>
        <begin position="343"/>
        <end position="362"/>
    </location>
</feature>
<dbReference type="InterPro" id="IPR007627">
    <property type="entry name" value="RNA_pol_sigma70_r2"/>
</dbReference>
<dbReference type="SUPFAM" id="SSF88946">
    <property type="entry name" value="Sigma2 domain of RNA polymerase sigma factors"/>
    <property type="match status" value="1"/>
</dbReference>
<evidence type="ECO:0000256" key="5">
    <source>
        <dbReference type="ARBA" id="ARBA00023163"/>
    </source>
</evidence>
<protein>
    <recommendedName>
        <fullName evidence="12">Sigma-70 family RNA polymerase sigma factor</fullName>
    </recommendedName>
</protein>
<evidence type="ECO:0000256" key="7">
    <source>
        <dbReference type="SAM" id="Phobius"/>
    </source>
</evidence>
<feature type="compositionally biased region" description="Pro residues" evidence="6">
    <location>
        <begin position="413"/>
        <end position="436"/>
    </location>
</feature>
<sequence length="549" mass="55656">MTALPSHAESDDALSDAALLERVRAGDKQAYGALWNRHHRAGINAARAITSAFDADDLVSEAFVRVLKAIERGNGPTAAFRPYLVTTIRSVAARWGAQPAELTPEEFEAVDPDSSDEAFAERFDQSLTVRAFNTLPQRWQEVLWYTEAEQLPPREVAAMIGIKPNAVSALAKRAKEGLRHAWVQAHIETVPAESECRWSIDRLAASTRKSLPAREQERLDAHLDECDRCPLAAAEMTEASHRLGALILIGFLGAGAATAYGALLKPAAATAATLGAGAFWPPKPTHVRNVAIGAGSAVAAGAIAVGVAFAVTGGPAPEKQIITSVAQSSEAPGGTSTDAAPSAPVPAPSTPTPSPSPAPVAPESPAAGAAPAPARGTAVPPVAPAAASAPSSSPSSRPSSSSSPTPTQTSTPTPTPTPTSTPSTPPTSPPATPPLPLITFTECSASADGSTLTLTWQYDGTPVTGQTPSFVIASDGVALGGSGTSTSGPVDGVYTTSVQADSVLGLGTYTITASSSAGDATAGATNSASASAISLLGLTLWGTCSLSSD</sequence>
<dbReference type="Gene3D" id="1.10.10.10">
    <property type="entry name" value="Winged helix-like DNA-binding domain superfamily/Winged helix DNA-binding domain"/>
    <property type="match status" value="1"/>
</dbReference>
<keyword evidence="7" id="KW-0812">Transmembrane</keyword>
<feature type="transmembrane region" description="Helical" evidence="7">
    <location>
        <begin position="243"/>
        <end position="263"/>
    </location>
</feature>
<keyword evidence="4" id="KW-0238">DNA-binding</keyword>
<feature type="domain" description="RNA polymerase sigma-70 region 2" evidence="8">
    <location>
        <begin position="35"/>
        <end position="93"/>
    </location>
</feature>
<dbReference type="PANTHER" id="PTHR43133:SF8">
    <property type="entry name" value="RNA POLYMERASE SIGMA FACTOR HI_1459-RELATED"/>
    <property type="match status" value="1"/>
</dbReference>
<dbReference type="InterPro" id="IPR014284">
    <property type="entry name" value="RNA_pol_sigma-70_dom"/>
</dbReference>
<keyword evidence="5" id="KW-0804">Transcription</keyword>
<dbReference type="Gene3D" id="1.10.1740.10">
    <property type="match status" value="1"/>
</dbReference>
<evidence type="ECO:0000256" key="2">
    <source>
        <dbReference type="ARBA" id="ARBA00023015"/>
    </source>
</evidence>
<dbReference type="InterPro" id="IPR039425">
    <property type="entry name" value="RNA_pol_sigma-70-like"/>
</dbReference>
<organism evidence="10 11">
    <name type="scientific">Gryllotalpicola koreensis</name>
    <dbReference type="NCBI Taxonomy" id="993086"/>
    <lineage>
        <taxon>Bacteria</taxon>
        <taxon>Bacillati</taxon>
        <taxon>Actinomycetota</taxon>
        <taxon>Actinomycetes</taxon>
        <taxon>Micrococcales</taxon>
        <taxon>Microbacteriaceae</taxon>
        <taxon>Gryllotalpicola</taxon>
    </lineage>
</organism>
<evidence type="ECO:0000256" key="1">
    <source>
        <dbReference type="ARBA" id="ARBA00010641"/>
    </source>
</evidence>
<keyword evidence="7" id="KW-1133">Transmembrane helix</keyword>
<proteinExistence type="inferred from homology"/>
<evidence type="ECO:0000313" key="11">
    <source>
        <dbReference type="Proteomes" id="UP001501079"/>
    </source>
</evidence>
<dbReference type="Pfam" id="PF04542">
    <property type="entry name" value="Sigma70_r2"/>
    <property type="match status" value="1"/>
</dbReference>
<evidence type="ECO:0000256" key="4">
    <source>
        <dbReference type="ARBA" id="ARBA00023125"/>
    </source>
</evidence>
<dbReference type="EMBL" id="BAABBW010000001">
    <property type="protein sequence ID" value="GAA4168415.1"/>
    <property type="molecule type" value="Genomic_DNA"/>
</dbReference>
<feature type="domain" description="Putative zinc-finger" evidence="9">
    <location>
        <begin position="196"/>
        <end position="229"/>
    </location>
</feature>
<comment type="caution">
    <text evidence="10">The sequence shown here is derived from an EMBL/GenBank/DDBJ whole genome shotgun (WGS) entry which is preliminary data.</text>
</comment>
<evidence type="ECO:0008006" key="12">
    <source>
        <dbReference type="Google" id="ProtNLM"/>
    </source>
</evidence>
<dbReference type="NCBIfam" id="TIGR02937">
    <property type="entry name" value="sigma70-ECF"/>
    <property type="match status" value="1"/>
</dbReference>
<keyword evidence="7" id="KW-0472">Membrane</keyword>
<dbReference type="Pfam" id="PF13490">
    <property type="entry name" value="zf-HC2"/>
    <property type="match status" value="1"/>
</dbReference>
<feature type="region of interest" description="Disordered" evidence="6">
    <location>
        <begin position="326"/>
        <end position="438"/>
    </location>
</feature>
<dbReference type="InterPro" id="IPR036388">
    <property type="entry name" value="WH-like_DNA-bd_sf"/>
</dbReference>
<dbReference type="InterPro" id="IPR027383">
    <property type="entry name" value="Znf_put"/>
</dbReference>
<evidence type="ECO:0000313" key="10">
    <source>
        <dbReference type="EMBL" id="GAA4168415.1"/>
    </source>
</evidence>